<feature type="domain" description="Signal transduction histidine kinase internal region" evidence="3">
    <location>
        <begin position="420"/>
        <end position="498"/>
    </location>
</feature>
<gene>
    <name evidence="4" type="ORF">K1X11_010685</name>
</gene>
<reference evidence="4 5" key="2">
    <citation type="submission" date="2023-12" db="EMBL/GenBank/DDBJ databases">
        <title>Description of an unclassified Opitutus bacterium of Verrucomicrobiota.</title>
        <authorList>
            <person name="Zhang D.-F."/>
        </authorList>
    </citation>
    <scope>NUCLEOTIDE SEQUENCE [LARGE SCALE GENOMIC DNA]</scope>
    <source>
        <strain evidence="4 5">WL0086</strain>
    </source>
</reference>
<dbReference type="PANTHER" id="PTHR34220">
    <property type="entry name" value="SENSOR HISTIDINE KINASE YPDA"/>
    <property type="match status" value="1"/>
</dbReference>
<dbReference type="InterPro" id="IPR011990">
    <property type="entry name" value="TPR-like_helical_dom_sf"/>
</dbReference>
<dbReference type="SUPFAM" id="SSF55874">
    <property type="entry name" value="ATPase domain of HSP90 chaperone/DNA topoisomerase II/histidine kinase"/>
    <property type="match status" value="1"/>
</dbReference>
<dbReference type="Proteomes" id="UP000738431">
    <property type="component" value="Chromosome"/>
</dbReference>
<name>A0ABZ1CEZ6_9BACT</name>
<dbReference type="GO" id="GO:0016301">
    <property type="term" value="F:kinase activity"/>
    <property type="evidence" value="ECO:0007669"/>
    <property type="project" value="UniProtKB-KW"/>
</dbReference>
<dbReference type="Gene3D" id="1.25.40.10">
    <property type="entry name" value="Tetratricopeptide repeat domain"/>
    <property type="match status" value="2"/>
</dbReference>
<dbReference type="Pfam" id="PF06580">
    <property type="entry name" value="His_kinase"/>
    <property type="match status" value="1"/>
</dbReference>
<keyword evidence="2" id="KW-0732">Signal</keyword>
<keyword evidence="4" id="KW-0808">Transferase</keyword>
<feature type="signal peptide" evidence="2">
    <location>
        <begin position="1"/>
        <end position="19"/>
    </location>
</feature>
<sequence length="618" mass="68031">MPRRILLALTLLLSPAALLPQVPPSPSTSDYETAFARLLDPDIVIAPAIEQVTQLRMARDGTTAIDARIAVDLDLADHLIAADRPLDAAAHLSHALELARPLRDADQLLEIYTRRAHCFDTARDRASAIDSAQRGFDIARQLNRPAPQIDLGCLLARLLFENGDTATAIALLAFLDELPDNNGVAIALSRARLLNTNGGSHANTQRWQTVADRARAAADIPTLALAHDQLGRLSYLEGDLPAAQSHFATADQLAPDRDRSSWVWETHGRTMSRLGQAEEAIMALEQALTDTNDSHAADLHEAVARLQLDQQNLPAARHHYEAALELRKAGVISQRVPNVRMAPMVSHQQSDDAADLAAVRAALREAELERTQLRQRQTLGITTVVTLVAALLGLAYAYKRRAAANAVLARDTAELRAENAQLIALRYQLNPHFLFNALNSLRARVFSNQSEAERLIDRLTAFCRRTLEHRDDGIETVGDECDLLEAFLQIEQSRWRENLTVTLDFDPAARARRIPTFLLLPLVENALKYGAQTSEEHIVIEVSIQAPDDDMLVITVSNSGSWIEPGTARRQTSTRTGVTNVRERLARYYPDRHTFTVGPSPTGVTATLTVTGSPQTKL</sequence>
<keyword evidence="4" id="KW-0418">Kinase</keyword>
<protein>
    <submittedName>
        <fullName evidence="4">Histidine kinase</fullName>
    </submittedName>
</protein>
<dbReference type="PANTHER" id="PTHR34220:SF9">
    <property type="entry name" value="SIGNAL TRANSDUCTION HISTIDINE KINASE INTERNAL REGION DOMAIN-CONTAINING PROTEIN"/>
    <property type="match status" value="1"/>
</dbReference>
<evidence type="ECO:0000313" key="5">
    <source>
        <dbReference type="Proteomes" id="UP000738431"/>
    </source>
</evidence>
<feature type="chain" id="PRO_5045820313" evidence="2">
    <location>
        <begin position="20"/>
        <end position="618"/>
    </location>
</feature>
<dbReference type="RefSeq" id="WP_221032329.1">
    <property type="nucleotide sequence ID" value="NZ_CP139781.1"/>
</dbReference>
<dbReference type="InterPro" id="IPR050640">
    <property type="entry name" value="Bact_2-comp_sensor_kinase"/>
</dbReference>
<keyword evidence="1" id="KW-1133">Transmembrane helix</keyword>
<evidence type="ECO:0000313" key="4">
    <source>
        <dbReference type="EMBL" id="WRQ89872.1"/>
    </source>
</evidence>
<dbReference type="InterPro" id="IPR036890">
    <property type="entry name" value="HATPase_C_sf"/>
</dbReference>
<organism evidence="4 5">
    <name type="scientific">Actomonas aquatica</name>
    <dbReference type="NCBI Taxonomy" id="2866162"/>
    <lineage>
        <taxon>Bacteria</taxon>
        <taxon>Pseudomonadati</taxon>
        <taxon>Verrucomicrobiota</taxon>
        <taxon>Opitutia</taxon>
        <taxon>Opitutales</taxon>
        <taxon>Opitutaceae</taxon>
        <taxon>Actomonas</taxon>
    </lineage>
</organism>
<dbReference type="Gene3D" id="3.30.565.10">
    <property type="entry name" value="Histidine kinase-like ATPase, C-terminal domain"/>
    <property type="match status" value="1"/>
</dbReference>
<dbReference type="EMBL" id="CP139781">
    <property type="protein sequence ID" value="WRQ89872.1"/>
    <property type="molecule type" value="Genomic_DNA"/>
</dbReference>
<keyword evidence="1" id="KW-0812">Transmembrane</keyword>
<dbReference type="InterPro" id="IPR010559">
    <property type="entry name" value="Sig_transdc_His_kin_internal"/>
</dbReference>
<evidence type="ECO:0000256" key="2">
    <source>
        <dbReference type="SAM" id="SignalP"/>
    </source>
</evidence>
<accession>A0ABZ1CEZ6</accession>
<evidence type="ECO:0000256" key="1">
    <source>
        <dbReference type="SAM" id="Phobius"/>
    </source>
</evidence>
<keyword evidence="5" id="KW-1185">Reference proteome</keyword>
<keyword evidence="1" id="KW-0472">Membrane</keyword>
<dbReference type="SUPFAM" id="SSF48452">
    <property type="entry name" value="TPR-like"/>
    <property type="match status" value="2"/>
</dbReference>
<reference evidence="4 5" key="1">
    <citation type="submission" date="2021-08" db="EMBL/GenBank/DDBJ databases">
        <authorList>
            <person name="Zhang D."/>
            <person name="Zhang A."/>
            <person name="Wang L."/>
        </authorList>
    </citation>
    <scope>NUCLEOTIDE SEQUENCE [LARGE SCALE GENOMIC DNA]</scope>
    <source>
        <strain evidence="4 5">WL0086</strain>
    </source>
</reference>
<evidence type="ECO:0000259" key="3">
    <source>
        <dbReference type="Pfam" id="PF06580"/>
    </source>
</evidence>
<feature type="transmembrane region" description="Helical" evidence="1">
    <location>
        <begin position="379"/>
        <end position="398"/>
    </location>
</feature>
<proteinExistence type="predicted"/>